<keyword evidence="1" id="KW-0677">Repeat</keyword>
<evidence type="ECO:0000256" key="1">
    <source>
        <dbReference type="ARBA" id="ARBA00022737"/>
    </source>
</evidence>
<dbReference type="InterPro" id="IPR013783">
    <property type="entry name" value="Ig-like_fold"/>
</dbReference>
<dbReference type="Gene3D" id="3.20.20.80">
    <property type="entry name" value="Glycosidases"/>
    <property type="match status" value="1"/>
</dbReference>
<dbReference type="PANTHER" id="PTHR46708:SF2">
    <property type="entry name" value="FIBRONECTIN TYPE-III DOMAIN-CONTAINING PROTEIN"/>
    <property type="match status" value="1"/>
</dbReference>
<dbReference type="SMART" id="SM00060">
    <property type="entry name" value="FN3"/>
    <property type="match status" value="3"/>
</dbReference>
<feature type="domain" description="Fibronectin type-III" evidence="2">
    <location>
        <begin position="925"/>
        <end position="1015"/>
    </location>
</feature>
<dbReference type="Gene3D" id="2.60.40.10">
    <property type="entry name" value="Immunoglobulins"/>
    <property type="match status" value="3"/>
</dbReference>
<keyword evidence="4" id="KW-1185">Reference proteome</keyword>
<evidence type="ECO:0000313" key="3">
    <source>
        <dbReference type="EMBL" id="MBB6003841.1"/>
    </source>
</evidence>
<dbReference type="InterPro" id="IPR036116">
    <property type="entry name" value="FN3_sf"/>
</dbReference>
<dbReference type="SUPFAM" id="SSF51445">
    <property type="entry name" value="(Trans)glycosidases"/>
    <property type="match status" value="1"/>
</dbReference>
<evidence type="ECO:0000313" key="4">
    <source>
        <dbReference type="Proteomes" id="UP000524404"/>
    </source>
</evidence>
<feature type="domain" description="Fibronectin type-III" evidence="2">
    <location>
        <begin position="1018"/>
        <end position="1112"/>
    </location>
</feature>
<protein>
    <recommendedName>
        <fullName evidence="2">Fibronectin type-III domain-containing protein</fullName>
    </recommendedName>
</protein>
<dbReference type="EMBL" id="JACHKT010000017">
    <property type="protein sequence ID" value="MBB6003841.1"/>
    <property type="molecule type" value="Genomic_DNA"/>
</dbReference>
<dbReference type="InterPro" id="IPR050991">
    <property type="entry name" value="ECM_Regulatory_Proteins"/>
</dbReference>
<comment type="caution">
    <text evidence="3">The sequence shown here is derived from an EMBL/GenBank/DDBJ whole genome shotgun (WGS) entry which is preliminary data.</text>
</comment>
<dbReference type="InterPro" id="IPR017853">
    <property type="entry name" value="GH"/>
</dbReference>
<evidence type="ECO:0000259" key="2">
    <source>
        <dbReference type="PROSITE" id="PS50853"/>
    </source>
</evidence>
<dbReference type="PROSITE" id="PS50853">
    <property type="entry name" value="FN3"/>
    <property type="match status" value="3"/>
</dbReference>
<dbReference type="InterPro" id="IPR003961">
    <property type="entry name" value="FN3_dom"/>
</dbReference>
<sequence length="2199" mass="243960">MKKIVLTKDININKLIEDPGLFGDVIAIQDNIGGHVISLSEANKGFIDLDYSPNGITHLHWVQDDECTYWSSTKMTTDKVVNPPSKINNLTVEIVDTISAKLRWTAPQGFGGNSVTKSDIYYLVVSTSELSGEAEGGKKLIISPSNPGNIETYIISGLDSGKRYYVGLYSQKTAFNVTRLSELSNEVTFFTTALEGTPNVPKRIPIFSDKIYQPLTKVAFNNGEMLTNYPEFKRLAEVQDYFVDNNGVAEGVPPYTQVAATSSYNTWEISWFNVGNFSKVYFELDGFYTLDYVYCLFGTNNRFKIYTSADGINLIEAFDRQSNPINMTSGWAKIPIANIAKTGVKYIILGISGGYSWYNGIMPYGTRENSSVVVGKKYKSLIPKKPLSQIMGTNVFPDEQQMDWVGQVSYFNRIYTNSDWLMSGIYKNAGVVSTDPDDIQMNSALSHFVNWETQFDEMKAAGSKDLCITLVADFVYLRESNNDNNLKPLNKGLNQFNLNVTTDPHSYSHAARIWGALAYRWGFNPDSPDVYNQFVESDGKKGLGYVKFYEPGNERDRHWNGASAFFNPEEMAAYLSAIWDGHNGALGVGFGIKGADPNAVLVMPGMFSINTDYIQVMKMWWDVYRGKGDYPIKFLNFHHYNGYSETNDLPEYPPLSLEVHALMPEYGELIHKTQIMNSLRSLEMQNCHIGVTEFGYDESYKAIFGFDKTEPKDRAFFKLCGLLRSYMIYNSLGLDIVCQYIYGQTGQDGNGFYLENLGDQEVLQKKFGTSMLTEGIEYYNSPNRKRLTAFWYVAAFKTEIEGYTYTHTVMEAGVLRIAEFDIVVDYSLDTWIFAYKNNDTDDTILVAWKAVDDYSSYNLKLKVNNSATLIESINFEEQEVKQDVNGTVLNLIPVINSSVKYITTTISALPVIIKTSLVGTKVLKTPKDLKAQILSPTSIKIAWTDENIGQNKARIYISTDATSGFTIVEEEYRDNAETTIVGLTPNTPYYFRVQFVDEDKLSNLSSTVQGRTARVLVEPTNLIQLSSTASNIQLGWDYSLLEEAKATHFNIFRSTEVNGTYAQIAQIPVNLRTYRDFGLVASSNYFYKIQAYNDGSFSPFSFTGAGTTTQPSYEPPTVTAISTDVLGSTIELVFNEEMKDEQTAINAFSIVEQFAGRTIFHPVISIYISPLDKTKVILYFDVQIFKTSIITVSYSASQGTLKSLYNFAVNSFTNYVVTNNVSVQLGAVREYLELNSIQVAFNTITSTTPNASGIANVKILAGGSSIVQWNFEDANGIIVGLDYSPDPEGFSGMDFYTRKYAGKQEWKEGDTSGLTTQTITKGLMRFRTTGSSIYYEHSTDGGITWVIVHTANQPNVDLFVKFYSDGTGQKIINLVGYNLEGTSIIITPDAPTNMVIDDELNLVSFTLNPAYPIGEHEYCANFSSFSQNWLIVPSNPISIGDINIPKGDFATRVREATGRAASPALLSTVDITGTINSSSPIMVQKSNGGTVLFGCNTREELDDWLATASITENLMVQFNTQTTYLLNSEYNPVYNNGTNWITFQGAAGVRPIFDVQELAGTVWNVRNYTILRNIELRNGDLESPSGTLIRGDQRHHCKFFDIIFDRGFCCIRATDGGTAGQGIHDFEIDNITVRNVWGGSFRINGELTNPDCNMIIRNIKLDDTTGNAGIVGKGGVIANSNNRRYSPALVLKLTSGYTIENIYNVSGDKLYDMGELENCSNALVKNVQGTEIKITGGQSAYTQFIETGVNIRLENCYFPTNPSWMYALNGLDMIHCQFKLFIYDCQNLRKFRGNILLGGLYGRLLTPADMPLQESDNILIADSISERYVEWTFPSDPDFAVTEANKANYKLTRGQNTLFIPYSQRATVNQNPDGSLRANSVGNGLITAVLDGVDVDFNRLNRVYPTDPGPFSGLLPDMNDQPEPPTVIADNLARTLVFSHALGSSQIVYNTDGGPFVQYTGVIAMGDNAKSAYFHMAKIKAAAYRNESAVVGSPAFTDKPVSDNYEVLQTVEINFKGAYHPSSSDSNVNEYAPAPTNTIAKSVNLVNTTGSASGLTISAFETGFTGATPNALPEGLYIRSENAMRTALELNNGNPIAKLKITGLDDTKFYQFYVISCSQYAGHQTKFTIGDAIEIKDTGLSYPYVADGELHSNPAVTKINDRVSTSGELILEIEKTGSGWDATVINYLVIEETTEAKPV</sequence>
<dbReference type="CDD" id="cd00063">
    <property type="entry name" value="FN3"/>
    <property type="match status" value="3"/>
</dbReference>
<reference evidence="3 4" key="1">
    <citation type="submission" date="2020-08" db="EMBL/GenBank/DDBJ databases">
        <title>Functional genomics of gut bacteria from endangered species of beetles.</title>
        <authorList>
            <person name="Carlos-Shanley C."/>
        </authorList>
    </citation>
    <scope>NUCLEOTIDE SEQUENCE [LARGE SCALE GENOMIC DNA]</scope>
    <source>
        <strain evidence="3 4">S00070</strain>
    </source>
</reference>
<dbReference type="PANTHER" id="PTHR46708">
    <property type="entry name" value="TENASCIN"/>
    <property type="match status" value="1"/>
</dbReference>
<name>A0A841EWK1_9BACT</name>
<feature type="domain" description="Fibronectin type-III" evidence="2">
    <location>
        <begin position="83"/>
        <end position="195"/>
    </location>
</feature>
<dbReference type="SUPFAM" id="SSF49265">
    <property type="entry name" value="Fibronectin type III"/>
    <property type="match status" value="2"/>
</dbReference>
<gene>
    <name evidence="3" type="ORF">HNP25_002500</name>
</gene>
<dbReference type="Proteomes" id="UP000524404">
    <property type="component" value="Unassembled WGS sequence"/>
</dbReference>
<dbReference type="RefSeq" id="WP_184134498.1">
    <property type="nucleotide sequence ID" value="NZ_JACHKT010000017.1"/>
</dbReference>
<accession>A0A841EWK1</accession>
<proteinExistence type="predicted"/>
<organism evidence="3 4">
    <name type="scientific">Arcicella rosea</name>
    <dbReference type="NCBI Taxonomy" id="502909"/>
    <lineage>
        <taxon>Bacteria</taxon>
        <taxon>Pseudomonadati</taxon>
        <taxon>Bacteroidota</taxon>
        <taxon>Cytophagia</taxon>
        <taxon>Cytophagales</taxon>
        <taxon>Flectobacillaceae</taxon>
        <taxon>Arcicella</taxon>
    </lineage>
</organism>